<gene>
    <name evidence="1" type="ORF">QNI22_04835</name>
</gene>
<protein>
    <submittedName>
        <fullName evidence="1">Uncharacterized protein</fullName>
    </submittedName>
</protein>
<evidence type="ECO:0000313" key="1">
    <source>
        <dbReference type="EMBL" id="MDJ1499955.1"/>
    </source>
</evidence>
<dbReference type="AlphaFoldDB" id="A0AAE3QYS7"/>
<dbReference type="RefSeq" id="WP_314509491.1">
    <property type="nucleotide sequence ID" value="NZ_JASJOU010000001.1"/>
</dbReference>
<keyword evidence="2" id="KW-1185">Reference proteome</keyword>
<organism evidence="1 2">
    <name type="scientific">Xanthocytophaga agilis</name>
    <dbReference type="NCBI Taxonomy" id="3048010"/>
    <lineage>
        <taxon>Bacteria</taxon>
        <taxon>Pseudomonadati</taxon>
        <taxon>Bacteroidota</taxon>
        <taxon>Cytophagia</taxon>
        <taxon>Cytophagales</taxon>
        <taxon>Rhodocytophagaceae</taxon>
        <taxon>Xanthocytophaga</taxon>
    </lineage>
</organism>
<dbReference type="Proteomes" id="UP001232063">
    <property type="component" value="Unassembled WGS sequence"/>
</dbReference>
<name>A0AAE3QYS7_9BACT</name>
<reference evidence="1" key="1">
    <citation type="submission" date="2023-05" db="EMBL/GenBank/DDBJ databases">
        <authorList>
            <person name="Zhang X."/>
        </authorList>
    </citation>
    <scope>NUCLEOTIDE SEQUENCE</scope>
    <source>
        <strain evidence="1">BD1B2-1</strain>
    </source>
</reference>
<dbReference type="EMBL" id="JASJOU010000001">
    <property type="protein sequence ID" value="MDJ1499955.1"/>
    <property type="molecule type" value="Genomic_DNA"/>
</dbReference>
<comment type="caution">
    <text evidence="1">The sequence shown here is derived from an EMBL/GenBank/DDBJ whole genome shotgun (WGS) entry which is preliminary data.</text>
</comment>
<sequence>MRYWYKIYFVWPLLTFFPHLVLEQMLTPSAGKIYPSRDRVTNWVRSDNGLPPQAVINDLTCSDGIFLAGTERHDLFVSANQLANWQSSCNGSPSM</sequence>
<dbReference type="SUPFAM" id="SSF110296">
    <property type="entry name" value="Oligoxyloglucan reducing end-specific cellobiohydrolase"/>
    <property type="match status" value="1"/>
</dbReference>
<proteinExistence type="predicted"/>
<accession>A0AAE3QYS7</accession>
<evidence type="ECO:0000313" key="2">
    <source>
        <dbReference type="Proteomes" id="UP001232063"/>
    </source>
</evidence>